<comment type="caution">
    <text evidence="1">The sequence shown here is derived from an EMBL/GenBank/DDBJ whole genome shotgun (WGS) entry which is preliminary data.</text>
</comment>
<evidence type="ECO:0000313" key="2">
    <source>
        <dbReference type="Proteomes" id="UP000729402"/>
    </source>
</evidence>
<dbReference type="Proteomes" id="UP000729402">
    <property type="component" value="Unassembled WGS sequence"/>
</dbReference>
<dbReference type="EMBL" id="JAAALK010000284">
    <property type="protein sequence ID" value="KAG8069264.1"/>
    <property type="molecule type" value="Genomic_DNA"/>
</dbReference>
<gene>
    <name evidence="1" type="ORF">GUJ93_ZPchr0005g16371</name>
</gene>
<sequence>MTTSWIPSTCIRNKNPKRFSYYRVHARTVGHDHASSHHYKIRCPSRFPLHHVTKNSFAALCFLLPGRAPAACRTPTVHTLCFRLLQHHVPSSPFGWITKSRKSRNIIKRSLYLHLLIKRQHTTRRRMVWSSNLVKARD</sequence>
<dbReference type="AlphaFoldDB" id="A0A8J5T5K8"/>
<protein>
    <submittedName>
        <fullName evidence="1">Uncharacterized protein</fullName>
    </submittedName>
</protein>
<evidence type="ECO:0000313" key="1">
    <source>
        <dbReference type="EMBL" id="KAG8069264.1"/>
    </source>
</evidence>
<accession>A0A8J5T5K8</accession>
<proteinExistence type="predicted"/>
<keyword evidence="2" id="KW-1185">Reference proteome</keyword>
<reference evidence="1" key="1">
    <citation type="journal article" date="2021" name="bioRxiv">
        <title>Whole Genome Assembly and Annotation of Northern Wild Rice, Zizania palustris L., Supports a Whole Genome Duplication in the Zizania Genus.</title>
        <authorList>
            <person name="Haas M."/>
            <person name="Kono T."/>
            <person name="Macchietto M."/>
            <person name="Millas R."/>
            <person name="McGilp L."/>
            <person name="Shao M."/>
            <person name="Duquette J."/>
            <person name="Hirsch C.N."/>
            <person name="Kimball J."/>
        </authorList>
    </citation>
    <scope>NUCLEOTIDE SEQUENCE</scope>
    <source>
        <tissue evidence="1">Fresh leaf tissue</tissue>
    </source>
</reference>
<organism evidence="1 2">
    <name type="scientific">Zizania palustris</name>
    <name type="common">Northern wild rice</name>
    <dbReference type="NCBI Taxonomy" id="103762"/>
    <lineage>
        <taxon>Eukaryota</taxon>
        <taxon>Viridiplantae</taxon>
        <taxon>Streptophyta</taxon>
        <taxon>Embryophyta</taxon>
        <taxon>Tracheophyta</taxon>
        <taxon>Spermatophyta</taxon>
        <taxon>Magnoliopsida</taxon>
        <taxon>Liliopsida</taxon>
        <taxon>Poales</taxon>
        <taxon>Poaceae</taxon>
        <taxon>BOP clade</taxon>
        <taxon>Oryzoideae</taxon>
        <taxon>Oryzeae</taxon>
        <taxon>Zizaniinae</taxon>
        <taxon>Zizania</taxon>
    </lineage>
</organism>
<reference evidence="1" key="2">
    <citation type="submission" date="2021-02" db="EMBL/GenBank/DDBJ databases">
        <authorList>
            <person name="Kimball J.A."/>
            <person name="Haas M.W."/>
            <person name="Macchietto M."/>
            <person name="Kono T."/>
            <person name="Duquette J."/>
            <person name="Shao M."/>
        </authorList>
    </citation>
    <scope>NUCLEOTIDE SEQUENCE</scope>
    <source>
        <tissue evidence="1">Fresh leaf tissue</tissue>
    </source>
</reference>
<name>A0A8J5T5K8_ZIZPA</name>